<feature type="region of interest" description="Disordered" evidence="1">
    <location>
        <begin position="213"/>
        <end position="245"/>
    </location>
</feature>
<reference evidence="2 3" key="1">
    <citation type="submission" date="2024-01" db="EMBL/GenBank/DDBJ databases">
        <title>The genomes of 5 underutilized Papilionoideae crops provide insights into root nodulation and disease resistanc.</title>
        <authorList>
            <person name="Jiang F."/>
        </authorList>
    </citation>
    <scope>NUCLEOTIDE SEQUENCE [LARGE SCALE GENOMIC DNA]</scope>
    <source>
        <strain evidence="2">LVBAO_FW01</strain>
        <tissue evidence="2">Leaves</tissue>
    </source>
</reference>
<feature type="region of interest" description="Disordered" evidence="1">
    <location>
        <begin position="14"/>
        <end position="64"/>
    </location>
</feature>
<feature type="compositionally biased region" description="Polar residues" evidence="1">
    <location>
        <begin position="213"/>
        <end position="222"/>
    </location>
</feature>
<evidence type="ECO:0000256" key="1">
    <source>
        <dbReference type="SAM" id="MobiDB-lite"/>
    </source>
</evidence>
<dbReference type="EMBL" id="JAYMYQ010000002">
    <property type="protein sequence ID" value="KAK7350238.1"/>
    <property type="molecule type" value="Genomic_DNA"/>
</dbReference>
<dbReference type="Proteomes" id="UP001367508">
    <property type="component" value="Unassembled WGS sequence"/>
</dbReference>
<name>A0AAN9R132_CANGL</name>
<sequence length="245" mass="26566">MTKPVLAHELLVTKSGAGSLTQRLPSTRMRGALGLNSSDYRGVGGATAQNPDPRTDEQEDPSPPCEKVLVGGPSLLLPSGNLQRVLDETAWVSTFERDQNIAYQRPSLQMSTYGMSWQNPAHRTPIAGKGCGRVQTQRGCRRPRGPQEEPEGGRIARMTLVGDVRQRCMGVHEKVSVHENEERHAGDPLVGAEVAWPSPLLCTHIYNPRDLNINQGCSSGQKRSPPISAPPSSNPRGGILNPFPN</sequence>
<gene>
    <name evidence="2" type="ORF">VNO77_08576</name>
</gene>
<evidence type="ECO:0000313" key="3">
    <source>
        <dbReference type="Proteomes" id="UP001367508"/>
    </source>
</evidence>
<proteinExistence type="predicted"/>
<dbReference type="AlphaFoldDB" id="A0AAN9R132"/>
<feature type="region of interest" description="Disordered" evidence="1">
    <location>
        <begin position="124"/>
        <end position="151"/>
    </location>
</feature>
<organism evidence="2 3">
    <name type="scientific">Canavalia gladiata</name>
    <name type="common">Sword bean</name>
    <name type="synonym">Dolichos gladiatus</name>
    <dbReference type="NCBI Taxonomy" id="3824"/>
    <lineage>
        <taxon>Eukaryota</taxon>
        <taxon>Viridiplantae</taxon>
        <taxon>Streptophyta</taxon>
        <taxon>Embryophyta</taxon>
        <taxon>Tracheophyta</taxon>
        <taxon>Spermatophyta</taxon>
        <taxon>Magnoliopsida</taxon>
        <taxon>eudicotyledons</taxon>
        <taxon>Gunneridae</taxon>
        <taxon>Pentapetalae</taxon>
        <taxon>rosids</taxon>
        <taxon>fabids</taxon>
        <taxon>Fabales</taxon>
        <taxon>Fabaceae</taxon>
        <taxon>Papilionoideae</taxon>
        <taxon>50 kb inversion clade</taxon>
        <taxon>NPAAA clade</taxon>
        <taxon>indigoferoid/millettioid clade</taxon>
        <taxon>Phaseoleae</taxon>
        <taxon>Canavalia</taxon>
    </lineage>
</organism>
<protein>
    <submittedName>
        <fullName evidence="2">Uncharacterized protein</fullName>
    </submittedName>
</protein>
<feature type="compositionally biased region" description="Polar residues" evidence="1">
    <location>
        <begin position="16"/>
        <end position="25"/>
    </location>
</feature>
<comment type="caution">
    <text evidence="2">The sequence shown here is derived from an EMBL/GenBank/DDBJ whole genome shotgun (WGS) entry which is preliminary data.</text>
</comment>
<evidence type="ECO:0000313" key="2">
    <source>
        <dbReference type="EMBL" id="KAK7350238.1"/>
    </source>
</evidence>
<accession>A0AAN9R132</accession>
<keyword evidence="3" id="KW-1185">Reference proteome</keyword>